<feature type="region of interest" description="Disordered" evidence="1">
    <location>
        <begin position="320"/>
        <end position="414"/>
    </location>
</feature>
<feature type="compositionally biased region" description="Basic and acidic residues" evidence="1">
    <location>
        <begin position="66"/>
        <end position="84"/>
    </location>
</feature>
<feature type="compositionally biased region" description="Acidic residues" evidence="1">
    <location>
        <begin position="395"/>
        <end position="410"/>
    </location>
</feature>
<dbReference type="AlphaFoldDB" id="A0A1L9RQZ9"/>
<gene>
    <name evidence="2" type="ORF">ASPWEDRAFT_67496</name>
</gene>
<dbReference type="VEuPathDB" id="FungiDB:ASPWEDRAFT_67496"/>
<protein>
    <submittedName>
        <fullName evidence="2">Uncharacterized protein</fullName>
    </submittedName>
</protein>
<dbReference type="Proteomes" id="UP000184383">
    <property type="component" value="Unassembled WGS sequence"/>
</dbReference>
<dbReference type="RefSeq" id="XP_040690913.1">
    <property type="nucleotide sequence ID" value="XM_040838916.1"/>
</dbReference>
<sequence length="715" mass="79827">MALNTPMKRLTDTMITTVLGRTALVDDHSYETPESSQSKTKGNDTTVDPTFVPGDEGSDEEDVDELDKVSPKEVRGLMDADKNGKKTQIPGSTKNKRKRGDSIDPTYVPGEDDDEDEDLNDAKNKHQTPGSNKSKTKKKKTVDPTYVPGREEDGKNLGNGNDRKATPETLLRLMNSGSKLDQNTHQSGSNKSKKKKRDVDPTYVPGKDDDDEELDGSLPAGDEQADGTTTPRSLRKRKRTSDTSLGDDKKSTPPRTPKRRRRSLGHDPQLPLFPHLVDYSSEKPEKSTYPIEPLPQKSLGYLASNLPAIEWSSFSGFFIPRRRSHSEPPGDHDSLWRRKSDSNLISDDGKSSPFWGLSPPEKTRKSSSIYEDYTFHPGTGTASKDQPKPIKSLSDDEDYNNDDNDDEDDYLSNISVPKSETKSVTFDFSVEKAKRWADAISLPEGLWSKAEKELFFRLAMRGFEPIIPSHWQFDFGTLPGSLFAVSGYGRAPLIQACRGSDFYAIKSLISLFSLGGRVRDCSILQIRPEPVIKRAIKKYLRWALYDANVQVNPGAIPVHAIYSQKKGESTLRAVRKLNRRLEALSQRYRDALELPFRLEESSPSPEGQIKQEIESVLRSQRRFPLLVGFVICGPIVAILTLDTDPLSKRGWSKGTGSKFISQFDLGEYGQDAWSSLAVAIAIMRIRRTMIELADDCEGGFCKVPDGIRLTSDEDL</sequence>
<evidence type="ECO:0000256" key="1">
    <source>
        <dbReference type="SAM" id="MobiDB-lite"/>
    </source>
</evidence>
<dbReference type="STRING" id="1073089.A0A1L9RQZ9"/>
<organism evidence="2 3">
    <name type="scientific">Aspergillus wentii DTO 134E9</name>
    <dbReference type="NCBI Taxonomy" id="1073089"/>
    <lineage>
        <taxon>Eukaryota</taxon>
        <taxon>Fungi</taxon>
        <taxon>Dikarya</taxon>
        <taxon>Ascomycota</taxon>
        <taxon>Pezizomycotina</taxon>
        <taxon>Eurotiomycetes</taxon>
        <taxon>Eurotiomycetidae</taxon>
        <taxon>Eurotiales</taxon>
        <taxon>Aspergillaceae</taxon>
        <taxon>Aspergillus</taxon>
        <taxon>Aspergillus subgen. Cremei</taxon>
    </lineage>
</organism>
<feature type="compositionally biased region" description="Polar residues" evidence="1">
    <location>
        <begin position="175"/>
        <end position="190"/>
    </location>
</feature>
<feature type="compositionally biased region" description="Acidic residues" evidence="1">
    <location>
        <begin position="56"/>
        <end position="65"/>
    </location>
</feature>
<name>A0A1L9RQZ9_ASPWE</name>
<feature type="region of interest" description="Disordered" evidence="1">
    <location>
        <begin position="26"/>
        <end position="295"/>
    </location>
</feature>
<feature type="compositionally biased region" description="Acidic residues" evidence="1">
    <location>
        <begin position="110"/>
        <end position="119"/>
    </location>
</feature>
<dbReference type="OrthoDB" id="5286775at2759"/>
<accession>A0A1L9RQZ9</accession>
<proteinExistence type="predicted"/>
<feature type="compositionally biased region" description="Basic and acidic residues" evidence="1">
    <location>
        <begin position="325"/>
        <end position="341"/>
    </location>
</feature>
<feature type="compositionally biased region" description="Basic and acidic residues" evidence="1">
    <location>
        <begin position="149"/>
        <end position="166"/>
    </location>
</feature>
<reference evidence="3" key="1">
    <citation type="journal article" date="2017" name="Genome Biol.">
        <title>Comparative genomics reveals high biological diversity and specific adaptations in the industrially and medically important fungal genus Aspergillus.</title>
        <authorList>
            <person name="de Vries R.P."/>
            <person name="Riley R."/>
            <person name="Wiebenga A."/>
            <person name="Aguilar-Osorio G."/>
            <person name="Amillis S."/>
            <person name="Uchima C.A."/>
            <person name="Anderluh G."/>
            <person name="Asadollahi M."/>
            <person name="Askin M."/>
            <person name="Barry K."/>
            <person name="Battaglia E."/>
            <person name="Bayram O."/>
            <person name="Benocci T."/>
            <person name="Braus-Stromeyer S.A."/>
            <person name="Caldana C."/>
            <person name="Canovas D."/>
            <person name="Cerqueira G.C."/>
            <person name="Chen F."/>
            <person name="Chen W."/>
            <person name="Choi C."/>
            <person name="Clum A."/>
            <person name="Dos Santos R.A."/>
            <person name="Damasio A.R."/>
            <person name="Diallinas G."/>
            <person name="Emri T."/>
            <person name="Fekete E."/>
            <person name="Flipphi M."/>
            <person name="Freyberg S."/>
            <person name="Gallo A."/>
            <person name="Gournas C."/>
            <person name="Habgood R."/>
            <person name="Hainaut M."/>
            <person name="Harispe M.L."/>
            <person name="Henrissat B."/>
            <person name="Hilden K.S."/>
            <person name="Hope R."/>
            <person name="Hossain A."/>
            <person name="Karabika E."/>
            <person name="Karaffa L."/>
            <person name="Karanyi Z."/>
            <person name="Krasevec N."/>
            <person name="Kuo A."/>
            <person name="Kusch H."/>
            <person name="LaButti K."/>
            <person name="Lagendijk E.L."/>
            <person name="Lapidus A."/>
            <person name="Levasseur A."/>
            <person name="Lindquist E."/>
            <person name="Lipzen A."/>
            <person name="Logrieco A.F."/>
            <person name="MacCabe A."/>
            <person name="Maekelae M.R."/>
            <person name="Malavazi I."/>
            <person name="Melin P."/>
            <person name="Meyer V."/>
            <person name="Mielnichuk N."/>
            <person name="Miskei M."/>
            <person name="Molnar A.P."/>
            <person name="Mule G."/>
            <person name="Ngan C.Y."/>
            <person name="Orejas M."/>
            <person name="Orosz E."/>
            <person name="Ouedraogo J.P."/>
            <person name="Overkamp K.M."/>
            <person name="Park H.-S."/>
            <person name="Perrone G."/>
            <person name="Piumi F."/>
            <person name="Punt P.J."/>
            <person name="Ram A.F."/>
            <person name="Ramon A."/>
            <person name="Rauscher S."/>
            <person name="Record E."/>
            <person name="Riano-Pachon D.M."/>
            <person name="Robert V."/>
            <person name="Roehrig J."/>
            <person name="Ruller R."/>
            <person name="Salamov A."/>
            <person name="Salih N.S."/>
            <person name="Samson R.A."/>
            <person name="Sandor E."/>
            <person name="Sanguinetti M."/>
            <person name="Schuetze T."/>
            <person name="Sepcic K."/>
            <person name="Shelest E."/>
            <person name="Sherlock G."/>
            <person name="Sophianopoulou V."/>
            <person name="Squina F.M."/>
            <person name="Sun H."/>
            <person name="Susca A."/>
            <person name="Todd R.B."/>
            <person name="Tsang A."/>
            <person name="Unkles S.E."/>
            <person name="van de Wiele N."/>
            <person name="van Rossen-Uffink D."/>
            <person name="Oliveira J.V."/>
            <person name="Vesth T.C."/>
            <person name="Visser J."/>
            <person name="Yu J.-H."/>
            <person name="Zhou M."/>
            <person name="Andersen M.R."/>
            <person name="Archer D.B."/>
            <person name="Baker S.E."/>
            <person name="Benoit I."/>
            <person name="Brakhage A.A."/>
            <person name="Braus G.H."/>
            <person name="Fischer R."/>
            <person name="Frisvad J.C."/>
            <person name="Goldman G.H."/>
            <person name="Houbraken J."/>
            <person name="Oakley B."/>
            <person name="Pocsi I."/>
            <person name="Scazzocchio C."/>
            <person name="Seiboth B."/>
            <person name="vanKuyk P.A."/>
            <person name="Wortman J."/>
            <person name="Dyer P.S."/>
            <person name="Grigoriev I.V."/>
        </authorList>
    </citation>
    <scope>NUCLEOTIDE SEQUENCE [LARGE SCALE GENOMIC DNA]</scope>
    <source>
        <strain evidence="3">DTO 134E9</strain>
    </source>
</reference>
<dbReference type="GeneID" id="63754764"/>
<feature type="compositionally biased region" description="Polar residues" evidence="1">
    <location>
        <begin position="32"/>
        <end position="48"/>
    </location>
</feature>
<evidence type="ECO:0000313" key="3">
    <source>
        <dbReference type="Proteomes" id="UP000184383"/>
    </source>
</evidence>
<keyword evidence="3" id="KW-1185">Reference proteome</keyword>
<evidence type="ECO:0000313" key="2">
    <source>
        <dbReference type="EMBL" id="OJJ37237.1"/>
    </source>
</evidence>
<dbReference type="EMBL" id="KV878211">
    <property type="protein sequence ID" value="OJJ37237.1"/>
    <property type="molecule type" value="Genomic_DNA"/>
</dbReference>